<organism evidence="1 2">
    <name type="scientific">Polyplax serrata</name>
    <name type="common">Common mouse louse</name>
    <dbReference type="NCBI Taxonomy" id="468196"/>
    <lineage>
        <taxon>Eukaryota</taxon>
        <taxon>Metazoa</taxon>
        <taxon>Ecdysozoa</taxon>
        <taxon>Arthropoda</taxon>
        <taxon>Hexapoda</taxon>
        <taxon>Insecta</taxon>
        <taxon>Pterygota</taxon>
        <taxon>Neoptera</taxon>
        <taxon>Paraneoptera</taxon>
        <taxon>Psocodea</taxon>
        <taxon>Troctomorpha</taxon>
        <taxon>Phthiraptera</taxon>
        <taxon>Anoplura</taxon>
        <taxon>Polyplacidae</taxon>
        <taxon>Polyplax</taxon>
    </lineage>
</organism>
<dbReference type="Proteomes" id="UP001359485">
    <property type="component" value="Unassembled WGS sequence"/>
</dbReference>
<reference evidence="1 2" key="1">
    <citation type="submission" date="2023-09" db="EMBL/GenBank/DDBJ databases">
        <title>Genomes of two closely related lineages of the louse Polyplax serrata with different host specificities.</title>
        <authorList>
            <person name="Martinu J."/>
            <person name="Tarabai H."/>
            <person name="Stefka J."/>
            <person name="Hypsa V."/>
        </authorList>
    </citation>
    <scope>NUCLEOTIDE SEQUENCE [LARGE SCALE GENOMIC DNA]</scope>
    <source>
        <strain evidence="1">98ZLc_SE</strain>
    </source>
</reference>
<comment type="caution">
    <text evidence="1">The sequence shown here is derived from an EMBL/GenBank/DDBJ whole genome shotgun (WGS) entry which is preliminary data.</text>
</comment>
<gene>
    <name evidence="1" type="ORF">RUM44_002647</name>
</gene>
<keyword evidence="2" id="KW-1185">Reference proteome</keyword>
<accession>A0ABR1AFV7</accession>
<proteinExistence type="predicted"/>
<protein>
    <submittedName>
        <fullName evidence="1">Uncharacterized protein</fullName>
    </submittedName>
</protein>
<evidence type="ECO:0000313" key="2">
    <source>
        <dbReference type="Proteomes" id="UP001359485"/>
    </source>
</evidence>
<name>A0ABR1AFV7_POLSC</name>
<evidence type="ECO:0000313" key="1">
    <source>
        <dbReference type="EMBL" id="KAK6618196.1"/>
    </source>
</evidence>
<dbReference type="EMBL" id="JAWJWF010000050">
    <property type="protein sequence ID" value="KAK6618196.1"/>
    <property type="molecule type" value="Genomic_DNA"/>
</dbReference>
<sequence length="190" mass="21563">MSQLSMGCDGSNGLTDAKLLKAEEKWSTRYEAHVFTPLRLSRRLCPCLLAAPSFSQPSHATSVVFGFASLARNACFNHKIANIFSLCSFGFSVRYLDINIAFVKILAQEDRKKNGPGLNQPNNDDEGFERRFVVPKRAALILDRILKEIESAKESNQLINDWSPISRRGNNKDKLYFRCYFNAVSCYKRK</sequence>